<accession>A0A9Q1E0D3</accession>
<dbReference type="EMBL" id="JAFJMO010000002">
    <property type="protein sequence ID" value="KAJ8285146.1"/>
    <property type="molecule type" value="Genomic_DNA"/>
</dbReference>
<feature type="compositionally biased region" description="Basic and acidic residues" evidence="1">
    <location>
        <begin position="67"/>
        <end position="82"/>
    </location>
</feature>
<reference evidence="2" key="1">
    <citation type="journal article" date="2023" name="Science">
        <title>Genome structures resolve the early diversification of teleost fishes.</title>
        <authorList>
            <person name="Parey E."/>
            <person name="Louis A."/>
            <person name="Montfort J."/>
            <person name="Bouchez O."/>
            <person name="Roques C."/>
            <person name="Iampietro C."/>
            <person name="Lluch J."/>
            <person name="Castinel A."/>
            <person name="Donnadieu C."/>
            <person name="Desvignes T."/>
            <person name="Floi Bucao C."/>
            <person name="Jouanno E."/>
            <person name="Wen M."/>
            <person name="Mejri S."/>
            <person name="Dirks R."/>
            <person name="Jansen H."/>
            <person name="Henkel C."/>
            <person name="Chen W.J."/>
            <person name="Zahm M."/>
            <person name="Cabau C."/>
            <person name="Klopp C."/>
            <person name="Thompson A.W."/>
            <person name="Robinson-Rechavi M."/>
            <person name="Braasch I."/>
            <person name="Lecointre G."/>
            <person name="Bobe J."/>
            <person name="Postlethwait J.H."/>
            <person name="Berthelot C."/>
            <person name="Roest Crollius H."/>
            <person name="Guiguen Y."/>
        </authorList>
    </citation>
    <scope>NUCLEOTIDE SEQUENCE</scope>
    <source>
        <strain evidence="2">Concon-B</strain>
    </source>
</reference>
<sequence length="109" mass="12169">MNLMKPGYSSLHDPHLRKYYLRKDRQSLLRRRDLITPEKEPRNAMPKSHILLPRSALRTTASPQPADHAELRHPAQEADTGPRPRPGGTGIQKISYPGVGCVEGRNVGG</sequence>
<evidence type="ECO:0000313" key="2">
    <source>
        <dbReference type="EMBL" id="KAJ8285146.1"/>
    </source>
</evidence>
<evidence type="ECO:0000256" key="1">
    <source>
        <dbReference type="SAM" id="MobiDB-lite"/>
    </source>
</evidence>
<dbReference type="OrthoDB" id="8197715at2759"/>
<dbReference type="Proteomes" id="UP001152803">
    <property type="component" value="Unassembled WGS sequence"/>
</dbReference>
<comment type="caution">
    <text evidence="2">The sequence shown here is derived from an EMBL/GenBank/DDBJ whole genome shotgun (WGS) entry which is preliminary data.</text>
</comment>
<feature type="compositionally biased region" description="Basic and acidic residues" evidence="1">
    <location>
        <begin position="31"/>
        <end position="42"/>
    </location>
</feature>
<gene>
    <name evidence="2" type="ORF">COCON_G00039960</name>
</gene>
<protein>
    <submittedName>
        <fullName evidence="2">Uncharacterized protein</fullName>
    </submittedName>
</protein>
<organism evidence="2 3">
    <name type="scientific">Conger conger</name>
    <name type="common">Conger eel</name>
    <name type="synonym">Muraena conger</name>
    <dbReference type="NCBI Taxonomy" id="82655"/>
    <lineage>
        <taxon>Eukaryota</taxon>
        <taxon>Metazoa</taxon>
        <taxon>Chordata</taxon>
        <taxon>Craniata</taxon>
        <taxon>Vertebrata</taxon>
        <taxon>Euteleostomi</taxon>
        <taxon>Actinopterygii</taxon>
        <taxon>Neopterygii</taxon>
        <taxon>Teleostei</taxon>
        <taxon>Anguilliformes</taxon>
        <taxon>Congridae</taxon>
        <taxon>Conger</taxon>
    </lineage>
</organism>
<name>A0A9Q1E0D3_CONCO</name>
<proteinExistence type="predicted"/>
<dbReference type="AlphaFoldDB" id="A0A9Q1E0D3"/>
<evidence type="ECO:0000313" key="3">
    <source>
        <dbReference type="Proteomes" id="UP001152803"/>
    </source>
</evidence>
<keyword evidence="3" id="KW-1185">Reference proteome</keyword>
<feature type="region of interest" description="Disordered" evidence="1">
    <location>
        <begin position="31"/>
        <end position="109"/>
    </location>
</feature>